<evidence type="ECO:0000313" key="11">
    <source>
        <dbReference type="EMBL" id="GGD31048.1"/>
    </source>
</evidence>
<dbReference type="PANTHER" id="PTHR42894:SF1">
    <property type="entry name" value="N-(5'-PHOSPHORIBOSYL)ANTHRANILATE ISOMERASE"/>
    <property type="match status" value="1"/>
</dbReference>
<evidence type="ECO:0000256" key="6">
    <source>
        <dbReference type="ARBA" id="ARBA00022822"/>
    </source>
</evidence>
<dbReference type="EC" id="5.3.1.24" evidence="3 9"/>
<comment type="catalytic activity">
    <reaction evidence="1 9">
        <text>N-(5-phospho-beta-D-ribosyl)anthranilate = 1-(2-carboxyphenylamino)-1-deoxy-D-ribulose 5-phosphate</text>
        <dbReference type="Rhea" id="RHEA:21540"/>
        <dbReference type="ChEBI" id="CHEBI:18277"/>
        <dbReference type="ChEBI" id="CHEBI:58613"/>
        <dbReference type="EC" id="5.3.1.24"/>
    </reaction>
</comment>
<evidence type="ECO:0000256" key="4">
    <source>
        <dbReference type="ARBA" id="ARBA00022272"/>
    </source>
</evidence>
<dbReference type="CDD" id="cd00405">
    <property type="entry name" value="PRAI"/>
    <property type="match status" value="1"/>
</dbReference>
<evidence type="ECO:0000256" key="2">
    <source>
        <dbReference type="ARBA" id="ARBA00004664"/>
    </source>
</evidence>
<keyword evidence="5 9" id="KW-0028">Amino-acid biosynthesis</keyword>
<proteinExistence type="inferred from homology"/>
<feature type="domain" description="N-(5'phosphoribosyl) anthranilate isomerase (PRAI)" evidence="10">
    <location>
        <begin position="30"/>
        <end position="223"/>
    </location>
</feature>
<evidence type="ECO:0000256" key="3">
    <source>
        <dbReference type="ARBA" id="ARBA00012572"/>
    </source>
</evidence>
<dbReference type="Pfam" id="PF00697">
    <property type="entry name" value="PRAI"/>
    <property type="match status" value="1"/>
</dbReference>
<dbReference type="RefSeq" id="WP_202977758.1">
    <property type="nucleotide sequence ID" value="NZ_CP038462.1"/>
</dbReference>
<dbReference type="HAMAP" id="MF_00135">
    <property type="entry name" value="PRAI"/>
    <property type="match status" value="1"/>
</dbReference>
<evidence type="ECO:0000256" key="1">
    <source>
        <dbReference type="ARBA" id="ARBA00001164"/>
    </source>
</evidence>
<evidence type="ECO:0000256" key="7">
    <source>
        <dbReference type="ARBA" id="ARBA00023141"/>
    </source>
</evidence>
<accession>A0ABQ1QL10</accession>
<dbReference type="Gene3D" id="3.20.20.70">
    <property type="entry name" value="Aldolase class I"/>
    <property type="match status" value="1"/>
</dbReference>
<dbReference type="InterPro" id="IPR013785">
    <property type="entry name" value="Aldolase_TIM"/>
</dbReference>
<keyword evidence="7 9" id="KW-0057">Aromatic amino acid biosynthesis</keyword>
<keyword evidence="8 9" id="KW-0413">Isomerase</keyword>
<gene>
    <name evidence="9 11" type="primary">trpF</name>
    <name evidence="11" type="ORF">GCM10007231_33220</name>
</gene>
<dbReference type="InterPro" id="IPR044643">
    <property type="entry name" value="TrpF_fam"/>
</dbReference>
<dbReference type="SUPFAM" id="SSF51366">
    <property type="entry name" value="Ribulose-phoshate binding barrel"/>
    <property type="match status" value="1"/>
</dbReference>
<name>A0ABQ1QL10_9ACTN</name>
<dbReference type="PANTHER" id="PTHR42894">
    <property type="entry name" value="N-(5'-PHOSPHORIBOSYL)ANTHRANILATE ISOMERASE"/>
    <property type="match status" value="1"/>
</dbReference>
<dbReference type="InterPro" id="IPR011060">
    <property type="entry name" value="RibuloseP-bd_barrel"/>
</dbReference>
<keyword evidence="6 9" id="KW-0822">Tryptophan biosynthesis</keyword>
<evidence type="ECO:0000313" key="12">
    <source>
        <dbReference type="Proteomes" id="UP000630594"/>
    </source>
</evidence>
<sequence length="228" mass="23832">MTQVNGGGRFGDDDVTGRVDAPERMGDVYVKICGLRTAEHARVAVEAGAQAVGVVMNATSSRRATDDEARAVLAEAGGRVDTVLVVNDMPAVEAARTAVRLGFDVVQLHGPAYDEADFAAALEIVPRVWRATSLDLDPLLEVGALGEEVLLLDAPKPGSGERWDLSALASRAPDGHWLVAGGLTPDNVAEAVATVRPWGVDVSSGVEVAPGEKSSELIRDFVARALAN</sequence>
<comment type="pathway">
    <text evidence="2 9">Amino-acid biosynthesis; L-tryptophan biosynthesis; L-tryptophan from chorismate: step 3/5.</text>
</comment>
<dbReference type="Proteomes" id="UP000630594">
    <property type="component" value="Unassembled WGS sequence"/>
</dbReference>
<protein>
    <recommendedName>
        <fullName evidence="4 9">N-(5'-phosphoribosyl)anthranilate isomerase</fullName>
        <shortName evidence="9">PRAI</shortName>
        <ecNumber evidence="3 9">5.3.1.24</ecNumber>
    </recommendedName>
</protein>
<dbReference type="InterPro" id="IPR001240">
    <property type="entry name" value="PRAI_dom"/>
</dbReference>
<dbReference type="EMBL" id="BMCK01000006">
    <property type="protein sequence ID" value="GGD31048.1"/>
    <property type="molecule type" value="Genomic_DNA"/>
</dbReference>
<organism evidence="11 12">
    <name type="scientific">Nocardioides daphniae</name>
    <dbReference type="NCBI Taxonomy" id="402297"/>
    <lineage>
        <taxon>Bacteria</taxon>
        <taxon>Bacillati</taxon>
        <taxon>Actinomycetota</taxon>
        <taxon>Actinomycetes</taxon>
        <taxon>Propionibacteriales</taxon>
        <taxon>Nocardioidaceae</taxon>
        <taxon>Nocardioides</taxon>
    </lineage>
</organism>
<evidence type="ECO:0000256" key="5">
    <source>
        <dbReference type="ARBA" id="ARBA00022605"/>
    </source>
</evidence>
<dbReference type="GO" id="GO:0016853">
    <property type="term" value="F:isomerase activity"/>
    <property type="evidence" value="ECO:0007669"/>
    <property type="project" value="UniProtKB-KW"/>
</dbReference>
<keyword evidence="12" id="KW-1185">Reference proteome</keyword>
<comment type="similarity">
    <text evidence="9">Belongs to the TrpF family.</text>
</comment>
<evidence type="ECO:0000256" key="9">
    <source>
        <dbReference type="HAMAP-Rule" id="MF_00135"/>
    </source>
</evidence>
<comment type="caution">
    <text evidence="11">The sequence shown here is derived from an EMBL/GenBank/DDBJ whole genome shotgun (WGS) entry which is preliminary data.</text>
</comment>
<evidence type="ECO:0000259" key="10">
    <source>
        <dbReference type="Pfam" id="PF00697"/>
    </source>
</evidence>
<evidence type="ECO:0000256" key="8">
    <source>
        <dbReference type="ARBA" id="ARBA00023235"/>
    </source>
</evidence>
<reference evidence="12" key="1">
    <citation type="journal article" date="2019" name="Int. J. Syst. Evol. Microbiol.">
        <title>The Global Catalogue of Microorganisms (GCM) 10K type strain sequencing project: providing services to taxonomists for standard genome sequencing and annotation.</title>
        <authorList>
            <consortium name="The Broad Institute Genomics Platform"/>
            <consortium name="The Broad Institute Genome Sequencing Center for Infectious Disease"/>
            <person name="Wu L."/>
            <person name="Ma J."/>
        </authorList>
    </citation>
    <scope>NUCLEOTIDE SEQUENCE [LARGE SCALE GENOMIC DNA]</scope>
    <source>
        <strain evidence="12">CCM 7403</strain>
    </source>
</reference>